<dbReference type="InterPro" id="IPR035906">
    <property type="entry name" value="MetI-like_sf"/>
</dbReference>
<evidence type="ECO:0000256" key="2">
    <source>
        <dbReference type="ARBA" id="ARBA00022448"/>
    </source>
</evidence>
<dbReference type="STRING" id="69974.MPLDJ20_220031"/>
<dbReference type="InterPro" id="IPR000515">
    <property type="entry name" value="MetI-like"/>
</dbReference>
<organism evidence="11 12">
    <name type="scientific">Mesorhizobium plurifarium</name>
    <dbReference type="NCBI Taxonomy" id="69974"/>
    <lineage>
        <taxon>Bacteria</taxon>
        <taxon>Pseudomonadati</taxon>
        <taxon>Pseudomonadota</taxon>
        <taxon>Alphaproteobacteria</taxon>
        <taxon>Hyphomicrobiales</taxon>
        <taxon>Phyllobacteriaceae</taxon>
        <taxon>Mesorhizobium</taxon>
    </lineage>
</organism>
<dbReference type="GO" id="GO:0015833">
    <property type="term" value="P:peptide transport"/>
    <property type="evidence" value="ECO:0007669"/>
    <property type="project" value="UniProtKB-KW"/>
</dbReference>
<dbReference type="Gene3D" id="1.10.3720.10">
    <property type="entry name" value="MetI-like"/>
    <property type="match status" value="1"/>
</dbReference>
<keyword evidence="6" id="KW-0653">Protein transport</keyword>
<dbReference type="GO" id="GO:0015031">
    <property type="term" value="P:protein transport"/>
    <property type="evidence" value="ECO:0007669"/>
    <property type="project" value="UniProtKB-KW"/>
</dbReference>
<dbReference type="InterPro" id="IPR050366">
    <property type="entry name" value="BP-dependent_transpt_permease"/>
</dbReference>
<name>A0A090G1P1_MESPL</name>
<feature type="transmembrane region" description="Helical" evidence="9">
    <location>
        <begin position="220"/>
        <end position="245"/>
    </location>
</feature>
<dbReference type="EMBL" id="CCMZ01000044">
    <property type="protein sequence ID" value="CDX24974.1"/>
    <property type="molecule type" value="Genomic_DNA"/>
</dbReference>
<evidence type="ECO:0000256" key="6">
    <source>
        <dbReference type="ARBA" id="ARBA00022927"/>
    </source>
</evidence>
<keyword evidence="5" id="KW-0571">Peptide transport</keyword>
<feature type="transmembrane region" description="Helical" evidence="9">
    <location>
        <begin position="69"/>
        <end position="86"/>
    </location>
</feature>
<proteinExistence type="inferred from homology"/>
<dbReference type="Proteomes" id="UP000045285">
    <property type="component" value="Unassembled WGS sequence"/>
</dbReference>
<evidence type="ECO:0000256" key="8">
    <source>
        <dbReference type="ARBA" id="ARBA00023136"/>
    </source>
</evidence>
<evidence type="ECO:0000256" key="3">
    <source>
        <dbReference type="ARBA" id="ARBA00022475"/>
    </source>
</evidence>
<feature type="transmembrane region" description="Helical" evidence="9">
    <location>
        <begin position="151"/>
        <end position="176"/>
    </location>
</feature>
<evidence type="ECO:0000313" key="12">
    <source>
        <dbReference type="Proteomes" id="UP000045285"/>
    </source>
</evidence>
<sequence>MCLTHSSIRELGKGSDVVSVEAIPPEAGTFRALLQQLRKNRLAMLGAVLVVLIAASAIFAPFIITHDPIQIMVGPRLAAPSLDFLLGTDQLGRDTFSRTIMGGRIPLLVAFASLGSALAVGLVLGLIAGFGPRWLDNLLLLVFDTIRSFPGIIFALAMIALLGPSLASVILVIAITSMPIYARVVRTQTEALRSSEYIAAERSMGAGTTRILAAHILPNVLGPLLILVSMDVPAVIAVEAGLSFLGMGVRPPTPDWGAILNDGYSYIDKSPWLVLAGGIPIVLATLGFTFLGEALRDIFDPKLRKDL</sequence>
<keyword evidence="3" id="KW-1003">Cell membrane</keyword>
<keyword evidence="7 9" id="KW-1133">Transmembrane helix</keyword>
<dbReference type="PROSITE" id="PS50928">
    <property type="entry name" value="ABC_TM1"/>
    <property type="match status" value="1"/>
</dbReference>
<dbReference type="Pfam" id="PF12911">
    <property type="entry name" value="OppC_N"/>
    <property type="match status" value="1"/>
</dbReference>
<feature type="domain" description="ABC transmembrane type-1" evidence="10">
    <location>
        <begin position="103"/>
        <end position="292"/>
    </location>
</feature>
<evidence type="ECO:0000256" key="7">
    <source>
        <dbReference type="ARBA" id="ARBA00022989"/>
    </source>
</evidence>
<feature type="transmembrane region" description="Helical" evidence="9">
    <location>
        <begin position="42"/>
        <end position="63"/>
    </location>
</feature>
<comment type="subcellular location">
    <subcellularLocation>
        <location evidence="1 9">Cell membrane</location>
        <topology evidence="1 9">Multi-pass membrane protein</topology>
    </subcellularLocation>
</comment>
<comment type="similarity">
    <text evidence="9">Belongs to the binding-protein-dependent transport system permease family.</text>
</comment>
<dbReference type="SUPFAM" id="SSF161098">
    <property type="entry name" value="MetI-like"/>
    <property type="match status" value="1"/>
</dbReference>
<reference evidence="12" key="1">
    <citation type="submission" date="2014-08" db="EMBL/GenBank/DDBJ databases">
        <authorList>
            <person name="Moulin L."/>
        </authorList>
    </citation>
    <scope>NUCLEOTIDE SEQUENCE [LARGE SCALE GENOMIC DNA]</scope>
</reference>
<dbReference type="CDD" id="cd06261">
    <property type="entry name" value="TM_PBP2"/>
    <property type="match status" value="1"/>
</dbReference>
<dbReference type="InterPro" id="IPR025966">
    <property type="entry name" value="OppC_N"/>
</dbReference>
<feature type="transmembrane region" description="Helical" evidence="9">
    <location>
        <begin position="107"/>
        <end position="131"/>
    </location>
</feature>
<dbReference type="Pfam" id="PF00528">
    <property type="entry name" value="BPD_transp_1"/>
    <property type="match status" value="1"/>
</dbReference>
<dbReference type="PANTHER" id="PTHR43386:SF1">
    <property type="entry name" value="D,D-DIPEPTIDE TRANSPORT SYSTEM PERMEASE PROTEIN DDPC-RELATED"/>
    <property type="match status" value="1"/>
</dbReference>
<protein>
    <submittedName>
        <fullName evidence="11">Dipeptide ABC transporter, permease protein</fullName>
    </submittedName>
</protein>
<evidence type="ECO:0000256" key="5">
    <source>
        <dbReference type="ARBA" id="ARBA00022856"/>
    </source>
</evidence>
<evidence type="ECO:0000313" key="11">
    <source>
        <dbReference type="EMBL" id="CDX24974.1"/>
    </source>
</evidence>
<keyword evidence="12" id="KW-1185">Reference proteome</keyword>
<dbReference type="AlphaFoldDB" id="A0A090G1P1"/>
<evidence type="ECO:0000259" key="10">
    <source>
        <dbReference type="PROSITE" id="PS50928"/>
    </source>
</evidence>
<evidence type="ECO:0000256" key="9">
    <source>
        <dbReference type="RuleBase" id="RU363032"/>
    </source>
</evidence>
<dbReference type="PANTHER" id="PTHR43386">
    <property type="entry name" value="OLIGOPEPTIDE TRANSPORT SYSTEM PERMEASE PROTEIN APPC"/>
    <property type="match status" value="1"/>
</dbReference>
<keyword evidence="8 9" id="KW-0472">Membrane</keyword>
<dbReference type="GO" id="GO:0055085">
    <property type="term" value="P:transmembrane transport"/>
    <property type="evidence" value="ECO:0007669"/>
    <property type="project" value="InterPro"/>
</dbReference>
<accession>A0A090G1P1</accession>
<gene>
    <name evidence="11" type="ORF">MPL3356_490037</name>
</gene>
<evidence type="ECO:0000256" key="1">
    <source>
        <dbReference type="ARBA" id="ARBA00004651"/>
    </source>
</evidence>
<evidence type="ECO:0000256" key="4">
    <source>
        <dbReference type="ARBA" id="ARBA00022692"/>
    </source>
</evidence>
<feature type="transmembrane region" description="Helical" evidence="9">
    <location>
        <begin position="272"/>
        <end position="295"/>
    </location>
</feature>
<dbReference type="GO" id="GO:0005886">
    <property type="term" value="C:plasma membrane"/>
    <property type="evidence" value="ECO:0007669"/>
    <property type="project" value="UniProtKB-SubCell"/>
</dbReference>
<keyword evidence="4 9" id="KW-0812">Transmembrane</keyword>
<keyword evidence="2 9" id="KW-0813">Transport</keyword>